<dbReference type="GO" id="GO:0008237">
    <property type="term" value="F:metallopeptidase activity"/>
    <property type="evidence" value="ECO:0007669"/>
    <property type="project" value="UniProtKB-KW"/>
</dbReference>
<keyword evidence="5" id="KW-0378">Hydrolase</keyword>
<evidence type="ECO:0000256" key="8">
    <source>
        <dbReference type="ARBA" id="ARBA00023157"/>
    </source>
</evidence>
<dbReference type="CDD" id="cd04275">
    <property type="entry name" value="ZnMc_pappalysin_like"/>
    <property type="match status" value="1"/>
</dbReference>
<comment type="similarity">
    <text evidence="1">Belongs to the peptidase M43B family.</text>
</comment>
<evidence type="ECO:0000259" key="10">
    <source>
        <dbReference type="Pfam" id="PF05572"/>
    </source>
</evidence>
<evidence type="ECO:0000256" key="5">
    <source>
        <dbReference type="ARBA" id="ARBA00022801"/>
    </source>
</evidence>
<keyword evidence="7 11" id="KW-0482">Metalloprotease</keyword>
<keyword evidence="6" id="KW-0862">Zinc</keyword>
<reference evidence="11" key="1">
    <citation type="submission" date="2014-08" db="EMBL/GenBank/DDBJ databases">
        <authorList>
            <person name="Sharma Rahul"/>
            <person name="Thines Marco"/>
        </authorList>
    </citation>
    <scope>NUCLEOTIDE SEQUENCE</scope>
</reference>
<feature type="domain" description="Peptidase M43 pregnancy-associated plasma-A" evidence="10">
    <location>
        <begin position="156"/>
        <end position="274"/>
    </location>
</feature>
<dbReference type="GO" id="GO:0006508">
    <property type="term" value="P:proteolysis"/>
    <property type="evidence" value="ECO:0007669"/>
    <property type="project" value="UniProtKB-KW"/>
</dbReference>
<evidence type="ECO:0000256" key="6">
    <source>
        <dbReference type="ARBA" id="ARBA00022833"/>
    </source>
</evidence>
<proteinExistence type="inferred from homology"/>
<keyword evidence="4 9" id="KW-0732">Signal</keyword>
<evidence type="ECO:0000313" key="11">
    <source>
        <dbReference type="EMBL" id="CED85081.1"/>
    </source>
</evidence>
<keyword evidence="2 11" id="KW-0645">Protease</keyword>
<keyword evidence="3" id="KW-0479">Metal-binding</keyword>
<evidence type="ECO:0000256" key="2">
    <source>
        <dbReference type="ARBA" id="ARBA00022670"/>
    </source>
</evidence>
<dbReference type="GO" id="GO:0046872">
    <property type="term" value="F:metal ion binding"/>
    <property type="evidence" value="ECO:0007669"/>
    <property type="project" value="UniProtKB-KW"/>
</dbReference>
<dbReference type="Gene3D" id="3.40.390.10">
    <property type="entry name" value="Collagenase (Catalytic Domain)"/>
    <property type="match status" value="1"/>
</dbReference>
<dbReference type="PANTHER" id="PTHR47466:SF1">
    <property type="entry name" value="METALLOPROTEASE MEP1 (AFU_ORTHOLOGUE AFUA_1G07730)-RELATED"/>
    <property type="match status" value="1"/>
</dbReference>
<dbReference type="AlphaFoldDB" id="A0A0F7SUC1"/>
<feature type="chain" id="PRO_5002522077" evidence="9">
    <location>
        <begin position="24"/>
        <end position="281"/>
    </location>
</feature>
<dbReference type="Pfam" id="PF05572">
    <property type="entry name" value="Peptidase_M43"/>
    <property type="match status" value="1"/>
</dbReference>
<organism evidence="11">
    <name type="scientific">Phaffia rhodozyma</name>
    <name type="common">Yeast</name>
    <name type="synonym">Xanthophyllomyces dendrorhous</name>
    <dbReference type="NCBI Taxonomy" id="264483"/>
    <lineage>
        <taxon>Eukaryota</taxon>
        <taxon>Fungi</taxon>
        <taxon>Dikarya</taxon>
        <taxon>Basidiomycota</taxon>
        <taxon>Agaricomycotina</taxon>
        <taxon>Tremellomycetes</taxon>
        <taxon>Cystofilobasidiales</taxon>
        <taxon>Mrakiaceae</taxon>
        <taxon>Phaffia</taxon>
    </lineage>
</organism>
<evidence type="ECO:0000256" key="1">
    <source>
        <dbReference type="ARBA" id="ARBA00008721"/>
    </source>
</evidence>
<keyword evidence="8" id="KW-1015">Disulfide bond</keyword>
<evidence type="ECO:0000256" key="7">
    <source>
        <dbReference type="ARBA" id="ARBA00023049"/>
    </source>
</evidence>
<evidence type="ECO:0000256" key="9">
    <source>
        <dbReference type="SAM" id="SignalP"/>
    </source>
</evidence>
<evidence type="ECO:0000256" key="3">
    <source>
        <dbReference type="ARBA" id="ARBA00022723"/>
    </source>
</evidence>
<sequence length="281" mass="29639">MGNSALFVSSISLGMMAQLGVWAAPSSHMTPAVTRCGTTHSNAADIDQAVPVLPRSTTTIDVYFHVISESTDLSGGYLTSEMVNDQIGVLNDDYASSNFGFSLISTDWTVNSDWFNNVGPETTQQAEMKAALRKGGSASLNLYTSGFKSGSGKGLLGYATFPSTYASAPKDDGVVVLFSSLPGGSTTNYNLGRTAVHEIGHWLGLYHTFQGGCSGDGDFVSDTPSEGVPTQGCPVGKRTCPGSQDDLISNFMDYSYDSCMTGFTLGQAVRMDAQVGLYRGL</sequence>
<evidence type="ECO:0000256" key="4">
    <source>
        <dbReference type="ARBA" id="ARBA00022729"/>
    </source>
</evidence>
<dbReference type="EMBL" id="LN483332">
    <property type="protein sequence ID" value="CED85081.1"/>
    <property type="molecule type" value="Genomic_DNA"/>
</dbReference>
<dbReference type="PANTHER" id="PTHR47466">
    <property type="match status" value="1"/>
</dbReference>
<feature type="signal peptide" evidence="9">
    <location>
        <begin position="1"/>
        <end position="23"/>
    </location>
</feature>
<dbReference type="InterPro" id="IPR008754">
    <property type="entry name" value="Peptidase_M43"/>
</dbReference>
<protein>
    <submittedName>
        <fullName evidence="11">Metalloprotease</fullName>
    </submittedName>
</protein>
<name>A0A0F7SUC1_PHARH</name>
<dbReference type="SUPFAM" id="SSF55486">
    <property type="entry name" value="Metalloproteases ('zincins'), catalytic domain"/>
    <property type="match status" value="1"/>
</dbReference>
<dbReference type="InterPro" id="IPR024079">
    <property type="entry name" value="MetalloPept_cat_dom_sf"/>
</dbReference>
<accession>A0A0F7SUC1</accession>